<keyword evidence="3" id="KW-0012">Acyltransferase</keyword>
<feature type="region of interest" description="Disordered" evidence="4">
    <location>
        <begin position="45"/>
        <end position="76"/>
    </location>
</feature>
<dbReference type="OrthoDB" id="44277at2759"/>
<dbReference type="PANTHER" id="PTHR22753:SF14">
    <property type="entry name" value="MONOACYLGLYCEROL_DIACYLGLYCEROL O-ACYLTRANSFERASE"/>
    <property type="match status" value="1"/>
</dbReference>
<dbReference type="Gene3D" id="3.40.50.1820">
    <property type="entry name" value="alpha/beta hydrolase"/>
    <property type="match status" value="1"/>
</dbReference>
<dbReference type="STRING" id="105231.A0A1Y1HUH4"/>
<dbReference type="AlphaFoldDB" id="A0A1Y1HUH4"/>
<dbReference type="PANTHER" id="PTHR22753">
    <property type="entry name" value="TRANSMEMBRANE PROTEIN 68"/>
    <property type="match status" value="1"/>
</dbReference>
<dbReference type="InterPro" id="IPR029058">
    <property type="entry name" value="AB_hydrolase_fold"/>
</dbReference>
<dbReference type="GO" id="GO:0004144">
    <property type="term" value="F:diacylglycerol O-acyltransferase activity"/>
    <property type="evidence" value="ECO:0007669"/>
    <property type="project" value="UniProtKB-ARBA"/>
</dbReference>
<dbReference type="InterPro" id="IPR007130">
    <property type="entry name" value="DAGAT"/>
</dbReference>
<evidence type="ECO:0000259" key="5">
    <source>
        <dbReference type="Pfam" id="PF00561"/>
    </source>
</evidence>
<protein>
    <submittedName>
        <fullName evidence="6">Esterase/lipase/thioesterase family protein</fullName>
    </submittedName>
</protein>
<evidence type="ECO:0000313" key="7">
    <source>
        <dbReference type="Proteomes" id="UP000054558"/>
    </source>
</evidence>
<evidence type="ECO:0000256" key="2">
    <source>
        <dbReference type="ARBA" id="ARBA00022679"/>
    </source>
</evidence>
<dbReference type="EMBL" id="DF236997">
    <property type="protein sequence ID" value="GAQ80187.1"/>
    <property type="molecule type" value="Genomic_DNA"/>
</dbReference>
<proteinExistence type="inferred from homology"/>
<dbReference type="GO" id="GO:0016020">
    <property type="term" value="C:membrane"/>
    <property type="evidence" value="ECO:0000318"/>
    <property type="project" value="GO_Central"/>
</dbReference>
<organism evidence="6 7">
    <name type="scientific">Klebsormidium nitens</name>
    <name type="common">Green alga</name>
    <name type="synonym">Ulothrix nitens</name>
    <dbReference type="NCBI Taxonomy" id="105231"/>
    <lineage>
        <taxon>Eukaryota</taxon>
        <taxon>Viridiplantae</taxon>
        <taxon>Streptophyta</taxon>
        <taxon>Klebsormidiophyceae</taxon>
        <taxon>Klebsormidiales</taxon>
        <taxon>Klebsormidiaceae</taxon>
        <taxon>Klebsormidium</taxon>
    </lineage>
</organism>
<comment type="similarity">
    <text evidence="1">Belongs to the diacylglycerol acyltransferase family.</text>
</comment>
<feature type="compositionally biased region" description="Basic residues" evidence="4">
    <location>
        <begin position="12"/>
        <end position="21"/>
    </location>
</feature>
<keyword evidence="7" id="KW-1185">Reference proteome</keyword>
<feature type="compositionally biased region" description="Basic and acidic residues" evidence="4">
    <location>
        <begin position="55"/>
        <end position="67"/>
    </location>
</feature>
<keyword evidence="2" id="KW-0808">Transferase</keyword>
<accession>A0A1Y1HUH4</accession>
<dbReference type="SUPFAM" id="SSF53474">
    <property type="entry name" value="alpha/beta-Hydrolases"/>
    <property type="match status" value="1"/>
</dbReference>
<dbReference type="InterPro" id="IPR000073">
    <property type="entry name" value="AB_hydrolase_1"/>
</dbReference>
<dbReference type="Proteomes" id="UP000054558">
    <property type="component" value="Unassembled WGS sequence"/>
</dbReference>
<evidence type="ECO:0000313" key="6">
    <source>
        <dbReference type="EMBL" id="GAQ80187.1"/>
    </source>
</evidence>
<feature type="region of interest" description="Disordered" evidence="4">
    <location>
        <begin position="1"/>
        <end position="32"/>
    </location>
</feature>
<dbReference type="CDD" id="cd07987">
    <property type="entry name" value="LPLAT_MGAT-like"/>
    <property type="match status" value="1"/>
</dbReference>
<dbReference type="Pfam" id="PF03982">
    <property type="entry name" value="DAGAT"/>
    <property type="match status" value="1"/>
</dbReference>
<evidence type="ECO:0000256" key="1">
    <source>
        <dbReference type="ARBA" id="ARBA00005420"/>
    </source>
</evidence>
<gene>
    <name evidence="6" type="ORF">KFL_000480280</name>
</gene>
<dbReference type="OMA" id="NQQVHMP"/>
<sequence length="713" mass="77873">MPPQLLQGGKHGGIHGRKRAPPKFQSQKSQAVLGVDRDSQKAWVLEGTQSSVESKAADLDRLRRSEELSVGSSSNDSLDLIDDLAESKAETKKGADKAQIAMSEKQGMLQLVAEYLKPDGGPSRWFSPIDSKPPFPNAPLMLFLPGIDGTGLGAIVQEEAIAERFELWCMHTPAQDRTGFEGLVRFVDETVKQEAARNPDRAIYLMGESFGGVLALAVAARNPDVYLHLVLVNPATAFARSSLQPLLPLLKSLPDEAYRLVPFALSTTLGDPVQMALATIQQGLPPLQQAQALADWLVRQLPSLSVMADILPRGTLDHRLDLLKVGSEYANERLKEVKAPVLVLASGKDGLLPSRDEASRLQKALARCKVRRFDNNGHTLLLEGVDLVGNIRTADFYRRSRADENPISGFVPPTPQEQDKARKGAIEFLQKTTSPVFFSTKSDGTVVQGFDGIPDDRPLLFVGNHQLFAFDLGLLVDGVLTGKGLLLRGLAHPAVMGSNPAAATQDPNQLADFFKTFGAVNATGPNLYKLLQNRDAALLYPGGVREAYHGKNEAYQLFWPDQPEFVRMAIKFGATIVPIAGVGSADSIDLLLGPDEILKLPIIGDRVRKQAESIPNVRTGVAERFIAPLPAPKLPSRHYFLFGKPIVTRGMAEAGVGKDREQVKQLYSEVKAQLQGCIAYLLDKRAKDPYRDFIPRALYELTWGGKQAPTFRP</sequence>
<name>A0A1Y1HUH4_KLENI</name>
<dbReference type="GO" id="GO:0019432">
    <property type="term" value="P:triglyceride biosynthetic process"/>
    <property type="evidence" value="ECO:0007669"/>
    <property type="project" value="UniProtKB-ARBA"/>
</dbReference>
<feature type="domain" description="AB hydrolase-1" evidence="5">
    <location>
        <begin position="139"/>
        <end position="384"/>
    </location>
</feature>
<dbReference type="Pfam" id="PF00561">
    <property type="entry name" value="Abhydrolase_1"/>
    <property type="match status" value="1"/>
</dbReference>
<evidence type="ECO:0000256" key="3">
    <source>
        <dbReference type="ARBA" id="ARBA00023315"/>
    </source>
</evidence>
<evidence type="ECO:0000256" key="4">
    <source>
        <dbReference type="SAM" id="MobiDB-lite"/>
    </source>
</evidence>
<reference evidence="6 7" key="1">
    <citation type="journal article" date="2014" name="Nat. Commun.">
        <title>Klebsormidium flaccidum genome reveals primary factors for plant terrestrial adaptation.</title>
        <authorList>
            <person name="Hori K."/>
            <person name="Maruyama F."/>
            <person name="Fujisawa T."/>
            <person name="Togashi T."/>
            <person name="Yamamoto N."/>
            <person name="Seo M."/>
            <person name="Sato S."/>
            <person name="Yamada T."/>
            <person name="Mori H."/>
            <person name="Tajima N."/>
            <person name="Moriyama T."/>
            <person name="Ikeuchi M."/>
            <person name="Watanabe M."/>
            <person name="Wada H."/>
            <person name="Kobayashi K."/>
            <person name="Saito M."/>
            <person name="Masuda T."/>
            <person name="Sasaki-Sekimoto Y."/>
            <person name="Mashiguchi K."/>
            <person name="Awai K."/>
            <person name="Shimojima M."/>
            <person name="Masuda S."/>
            <person name="Iwai M."/>
            <person name="Nobusawa T."/>
            <person name="Narise T."/>
            <person name="Kondo S."/>
            <person name="Saito H."/>
            <person name="Sato R."/>
            <person name="Murakawa M."/>
            <person name="Ihara Y."/>
            <person name="Oshima-Yamada Y."/>
            <person name="Ohtaka K."/>
            <person name="Satoh M."/>
            <person name="Sonobe K."/>
            <person name="Ishii M."/>
            <person name="Ohtani R."/>
            <person name="Kanamori-Sato M."/>
            <person name="Honoki R."/>
            <person name="Miyazaki D."/>
            <person name="Mochizuki H."/>
            <person name="Umetsu J."/>
            <person name="Higashi K."/>
            <person name="Shibata D."/>
            <person name="Kamiya Y."/>
            <person name="Sato N."/>
            <person name="Nakamura Y."/>
            <person name="Tabata S."/>
            <person name="Ida S."/>
            <person name="Kurokawa K."/>
            <person name="Ohta H."/>
        </authorList>
    </citation>
    <scope>NUCLEOTIDE SEQUENCE [LARGE SCALE GENOMIC DNA]</scope>
    <source>
        <strain evidence="6 7">NIES-2285</strain>
    </source>
</reference>